<evidence type="ECO:0000313" key="3">
    <source>
        <dbReference type="EMBL" id="PPE74171.1"/>
    </source>
</evidence>
<dbReference type="AlphaFoldDB" id="A0A2S5TGS6"/>
<dbReference type="OrthoDB" id="9789133at2"/>
<keyword evidence="1" id="KW-0732">Signal</keyword>
<evidence type="ECO:0000313" key="4">
    <source>
        <dbReference type="Proteomes" id="UP000238220"/>
    </source>
</evidence>
<name>A0A2S5TGS6_9GAMM</name>
<evidence type="ECO:0000259" key="2">
    <source>
        <dbReference type="Pfam" id="PF00753"/>
    </source>
</evidence>
<dbReference type="Gene3D" id="3.60.15.10">
    <property type="entry name" value="Ribonuclease Z/Hydroxyacylglutathione hydrolase-like"/>
    <property type="match status" value="1"/>
</dbReference>
<keyword evidence="4" id="KW-1185">Reference proteome</keyword>
<gene>
    <name evidence="3" type="ORF">C3942_09050</name>
</gene>
<dbReference type="InterPro" id="IPR001279">
    <property type="entry name" value="Metallo-B-lactamas"/>
</dbReference>
<organism evidence="3 4">
    <name type="scientific">Solimonas fluminis</name>
    <dbReference type="NCBI Taxonomy" id="2086571"/>
    <lineage>
        <taxon>Bacteria</taxon>
        <taxon>Pseudomonadati</taxon>
        <taxon>Pseudomonadota</taxon>
        <taxon>Gammaproteobacteria</taxon>
        <taxon>Nevskiales</taxon>
        <taxon>Nevskiaceae</taxon>
        <taxon>Solimonas</taxon>
    </lineage>
</organism>
<dbReference type="Proteomes" id="UP000238220">
    <property type="component" value="Unassembled WGS sequence"/>
</dbReference>
<dbReference type="SUPFAM" id="SSF56281">
    <property type="entry name" value="Metallo-hydrolase/oxidoreductase"/>
    <property type="match status" value="1"/>
</dbReference>
<proteinExistence type="predicted"/>
<sequence>MTLRVLSLLLLAVLAACSRSAEVDEAVSGGNVGDVPAAQWRPLPPAPAVGAEVQAARDRILGPDATDPATVKLWWYGVSSFIASAGGHLFLFDAWESVGLQEDYVPIGREELAAIRPEAILIGHGHFDHAADAGYVAGHTGAALVAGQTVCNTARERAAQLGAMAAFPCVVLGSRESPGPGGLQSLRLWSDLPPLQVLQHIHSAVDPSDLLTGGLPLIFVPQVLSYLEHLNTDPREIAGFLQALTDDGLLGQPEGGTWAYHLRVGDFSLLWHDSTGPIGDEEPQGPAVQAALGGFPGCVDVQVGAIVGFGMVTSGLRDSTQYVASAHPQLFLPSHHDAWAPVLGGGAAAYEAQWRNALATLPNPPELDYLRDPEDYMKPRVFRVDDPRWRVPMRGSSCAG</sequence>
<dbReference type="GO" id="GO:0016787">
    <property type="term" value="F:hydrolase activity"/>
    <property type="evidence" value="ECO:0007669"/>
    <property type="project" value="UniProtKB-KW"/>
</dbReference>
<evidence type="ECO:0000256" key="1">
    <source>
        <dbReference type="SAM" id="SignalP"/>
    </source>
</evidence>
<protein>
    <submittedName>
        <fullName evidence="3">MBL fold metallo-hydrolase</fullName>
    </submittedName>
</protein>
<accession>A0A2S5TGS6</accession>
<reference evidence="3 4" key="1">
    <citation type="submission" date="2018-02" db="EMBL/GenBank/DDBJ databases">
        <title>Genome sequencing of Solimonas sp. HR-BB.</title>
        <authorList>
            <person name="Lee Y."/>
            <person name="Jeon C.O."/>
        </authorList>
    </citation>
    <scope>NUCLEOTIDE SEQUENCE [LARGE SCALE GENOMIC DNA]</scope>
    <source>
        <strain evidence="3 4">HR-BB</strain>
    </source>
</reference>
<comment type="caution">
    <text evidence="3">The sequence shown here is derived from an EMBL/GenBank/DDBJ whole genome shotgun (WGS) entry which is preliminary data.</text>
</comment>
<dbReference type="InterPro" id="IPR036866">
    <property type="entry name" value="RibonucZ/Hydroxyglut_hydro"/>
</dbReference>
<feature type="chain" id="PRO_5015484279" evidence="1">
    <location>
        <begin position="22"/>
        <end position="400"/>
    </location>
</feature>
<keyword evidence="3" id="KW-0378">Hydrolase</keyword>
<dbReference type="RefSeq" id="WP_104230059.1">
    <property type="nucleotide sequence ID" value="NZ_PSNW01000004.1"/>
</dbReference>
<dbReference type="EMBL" id="PSNW01000004">
    <property type="protein sequence ID" value="PPE74171.1"/>
    <property type="molecule type" value="Genomic_DNA"/>
</dbReference>
<dbReference type="Pfam" id="PF00753">
    <property type="entry name" value="Lactamase_B"/>
    <property type="match status" value="1"/>
</dbReference>
<feature type="signal peptide" evidence="1">
    <location>
        <begin position="1"/>
        <end position="21"/>
    </location>
</feature>
<dbReference type="CDD" id="cd06262">
    <property type="entry name" value="metallo-hydrolase-like_MBL-fold"/>
    <property type="match status" value="1"/>
</dbReference>
<dbReference type="PROSITE" id="PS51257">
    <property type="entry name" value="PROKAR_LIPOPROTEIN"/>
    <property type="match status" value="1"/>
</dbReference>
<feature type="domain" description="Metallo-beta-lactamase" evidence="2">
    <location>
        <begin position="77"/>
        <end position="166"/>
    </location>
</feature>